<dbReference type="InterPro" id="IPR051599">
    <property type="entry name" value="Cell_Envelope_Assoc"/>
</dbReference>
<protein>
    <submittedName>
        <fullName evidence="3">Vancomycin high temperature exclusion protein</fullName>
    </submittedName>
</protein>
<proteinExistence type="predicted"/>
<feature type="transmembrane region" description="Helical" evidence="1">
    <location>
        <begin position="26"/>
        <end position="46"/>
    </location>
</feature>
<keyword evidence="1" id="KW-0472">Membrane</keyword>
<organism evidence="3 4">
    <name type="scientific">Sphaerisporangium rhizosphaerae</name>
    <dbReference type="NCBI Taxonomy" id="2269375"/>
    <lineage>
        <taxon>Bacteria</taxon>
        <taxon>Bacillati</taxon>
        <taxon>Actinomycetota</taxon>
        <taxon>Actinomycetes</taxon>
        <taxon>Streptosporangiales</taxon>
        <taxon>Streptosporangiaceae</taxon>
        <taxon>Sphaerisporangium</taxon>
    </lineage>
</organism>
<keyword evidence="4" id="KW-1185">Reference proteome</keyword>
<evidence type="ECO:0000256" key="1">
    <source>
        <dbReference type="SAM" id="Phobius"/>
    </source>
</evidence>
<dbReference type="PANTHER" id="PTHR30336">
    <property type="entry name" value="INNER MEMBRANE PROTEIN, PROBABLE PERMEASE"/>
    <property type="match status" value="1"/>
</dbReference>
<feature type="domain" description="DUF218" evidence="2">
    <location>
        <begin position="72"/>
        <end position="185"/>
    </location>
</feature>
<keyword evidence="1" id="KW-1133">Transmembrane helix</keyword>
<comment type="caution">
    <text evidence="3">The sequence shown here is derived from an EMBL/GenBank/DDBJ whole genome shotgun (WGS) entry which is preliminary data.</text>
</comment>
<dbReference type="RefSeq" id="WP_380831172.1">
    <property type="nucleotide sequence ID" value="NZ_JBHTCG010000038.1"/>
</dbReference>
<dbReference type="CDD" id="cd06259">
    <property type="entry name" value="YdcF-like"/>
    <property type="match status" value="1"/>
</dbReference>
<accession>A0ABW2PD10</accession>
<name>A0ABW2PD10_9ACTN</name>
<dbReference type="EMBL" id="JBHTCG010000038">
    <property type="protein sequence ID" value="MFC7387461.1"/>
    <property type="molecule type" value="Genomic_DNA"/>
</dbReference>
<reference evidence="4" key="1">
    <citation type="journal article" date="2019" name="Int. J. Syst. Evol. Microbiol.">
        <title>The Global Catalogue of Microorganisms (GCM) 10K type strain sequencing project: providing services to taxonomists for standard genome sequencing and annotation.</title>
        <authorList>
            <consortium name="The Broad Institute Genomics Platform"/>
            <consortium name="The Broad Institute Genome Sequencing Center for Infectious Disease"/>
            <person name="Wu L."/>
            <person name="Ma J."/>
        </authorList>
    </citation>
    <scope>NUCLEOTIDE SEQUENCE [LARGE SCALE GENOMIC DNA]</scope>
    <source>
        <strain evidence="4">CECT 7649</strain>
    </source>
</reference>
<dbReference type="InterPro" id="IPR003848">
    <property type="entry name" value="DUF218"/>
</dbReference>
<gene>
    <name evidence="3" type="ORF">ACFQSB_35025</name>
</gene>
<evidence type="ECO:0000313" key="3">
    <source>
        <dbReference type="EMBL" id="MFC7387461.1"/>
    </source>
</evidence>
<dbReference type="PANTHER" id="PTHR30336:SF6">
    <property type="entry name" value="INTEGRAL MEMBRANE PROTEIN"/>
    <property type="match status" value="1"/>
</dbReference>
<dbReference type="Pfam" id="PF02698">
    <property type="entry name" value="DUF218"/>
    <property type="match status" value="1"/>
</dbReference>
<sequence length="243" mass="26236">MIPPVVARWTRAARVSLRSRTVRRRAFHGAVALSLLGLAPMTWAWLSTTRYRLTAGAAPGWTRQVPAAPVGLVLGAGLYGHSPTPMLATRLDIAARLLRVGKVRALLLSGDNSRPGYDEPSVMRDYLVARGVPAGVLVLDYAGFDTWDSCVRARRVFGVRALTVVTQDFHLPRAVALCRAAGLDAFGVGDDSAARFPAQTYVYAVREFGATAKGFLDAVVLRSPPVFPGPRETSLDRVLGARR</sequence>
<evidence type="ECO:0000259" key="2">
    <source>
        <dbReference type="Pfam" id="PF02698"/>
    </source>
</evidence>
<keyword evidence="1" id="KW-0812">Transmembrane</keyword>
<dbReference type="Proteomes" id="UP001596496">
    <property type="component" value="Unassembled WGS sequence"/>
</dbReference>
<evidence type="ECO:0000313" key="4">
    <source>
        <dbReference type="Proteomes" id="UP001596496"/>
    </source>
</evidence>